<evidence type="ECO:0000313" key="4">
    <source>
        <dbReference type="EMBL" id="OTA42218.1"/>
    </source>
</evidence>
<feature type="chain" id="PRO_5038552471" description="GerMN domain-containing protein" evidence="2">
    <location>
        <begin position="39"/>
        <end position="514"/>
    </location>
</feature>
<protein>
    <recommendedName>
        <fullName evidence="3">GerMN domain-containing protein</fullName>
    </recommendedName>
</protein>
<name>A0A1Y2T738_SYMTR</name>
<dbReference type="InterPro" id="IPR019606">
    <property type="entry name" value="GerMN"/>
</dbReference>
<dbReference type="Pfam" id="PF10646">
    <property type="entry name" value="Germane"/>
    <property type="match status" value="1"/>
</dbReference>
<evidence type="ECO:0000256" key="1">
    <source>
        <dbReference type="SAM" id="MobiDB-lite"/>
    </source>
</evidence>
<evidence type="ECO:0000259" key="3">
    <source>
        <dbReference type="SMART" id="SM00909"/>
    </source>
</evidence>
<organism evidence="4 5">
    <name type="scientific">Symbiobacterium thermophilum</name>
    <dbReference type="NCBI Taxonomy" id="2734"/>
    <lineage>
        <taxon>Bacteria</taxon>
        <taxon>Bacillati</taxon>
        <taxon>Bacillota</taxon>
        <taxon>Clostridia</taxon>
        <taxon>Eubacteriales</taxon>
        <taxon>Symbiobacteriaceae</taxon>
        <taxon>Symbiobacterium</taxon>
    </lineage>
</organism>
<keyword evidence="2" id="KW-0732">Signal</keyword>
<accession>A0A1Y2T738</accession>
<dbReference type="AlphaFoldDB" id="A0A1Y2T738"/>
<feature type="region of interest" description="Disordered" evidence="1">
    <location>
        <begin position="424"/>
        <end position="514"/>
    </location>
</feature>
<dbReference type="EMBL" id="LWLV01000032">
    <property type="protein sequence ID" value="OTA42218.1"/>
    <property type="molecule type" value="Genomic_DNA"/>
</dbReference>
<sequence>MEMNPRKEQMSMSKAGPKAFARALPLMLAVLLAASGCAGVRPQPSPEGEAPVSPSVQVDPPVQTTTVTVFYPDWQVQHLIPEQRQVPEGSAAELATRVVEELLAGPADPHLKPAFPEGTRLLEPVKLEGGQATVNFSGELDQVQGSAAVMAALHSLRLSLGDIPGIDEVRIQVSGGSGGELDGMVVETKSPYLYLYPVFPNPERTRYLQSRADQGLDTWRLDPAAVARFEGRMFGFTAAELQQATIRQDGGRAEAYVTRDGTTYQFTLVRNPAAGEKGVWTIDSLNPMQWHEYDAVPAAVRELADRYAATTIGAAVAHSDRLYLIASVEEGEVRITSAEADGDALVVRVAEDGGQRLSIASVPLPGAAPDVVFRWEAEPTGPVAQHTPAEELPRLYTAEGVGHPEVKLTGDAVIASAVERARADRGEGLRPAPLRGHRGGPHAGRPGAGGGGRPRHRRGGHVELGGVHHRAGAPCPARRVPGGGGRLQHAGRRLAAAGGDVRDREVNGLRVGPA</sequence>
<dbReference type="SMART" id="SM00909">
    <property type="entry name" value="Germane"/>
    <property type="match status" value="1"/>
</dbReference>
<feature type="domain" description="GerMN" evidence="3">
    <location>
        <begin position="95"/>
        <end position="182"/>
    </location>
</feature>
<feature type="signal peptide" evidence="2">
    <location>
        <begin position="1"/>
        <end position="38"/>
    </location>
</feature>
<dbReference type="Proteomes" id="UP000194267">
    <property type="component" value="Unassembled WGS sequence"/>
</dbReference>
<proteinExistence type="predicted"/>
<reference evidence="5" key="1">
    <citation type="submission" date="2016-04" db="EMBL/GenBank/DDBJ databases">
        <authorList>
            <person name="Antunes L.P."/>
            <person name="Martins L.F."/>
            <person name="Pereira R.V."/>
            <person name="Thomas A.M."/>
            <person name="Barbosa D."/>
            <person name="Nascimento L."/>
            <person name="Silva G.M."/>
            <person name="Condomitti G.W."/>
            <person name="Digiampietri L.A."/>
            <person name="Lombardi K.C."/>
            <person name="Ramos P.L."/>
            <person name="Quaggio R.B."/>
            <person name="Oliveira J.C."/>
            <person name="Pascon R.C."/>
            <person name="Cruz J.B."/>
            <person name="Silva A.M."/>
            <person name="Setubal J.C."/>
        </authorList>
    </citation>
    <scope>NUCLEOTIDE SEQUENCE [LARGE SCALE GENOMIC DNA]</scope>
</reference>
<gene>
    <name evidence="4" type="ORF">A6D92_00760</name>
</gene>
<evidence type="ECO:0000256" key="2">
    <source>
        <dbReference type="SAM" id="SignalP"/>
    </source>
</evidence>
<evidence type="ECO:0000313" key="5">
    <source>
        <dbReference type="Proteomes" id="UP000194267"/>
    </source>
</evidence>
<comment type="caution">
    <text evidence="4">The sequence shown here is derived from an EMBL/GenBank/DDBJ whole genome shotgun (WGS) entry which is preliminary data.</text>
</comment>